<dbReference type="InterPro" id="IPR005764">
    <property type="entry name" value="Ade_phspho_trans"/>
</dbReference>
<dbReference type="InterPro" id="IPR050054">
    <property type="entry name" value="UPRTase/APRTase"/>
</dbReference>
<evidence type="ECO:0000313" key="13">
    <source>
        <dbReference type="EMBL" id="PIS42569.1"/>
    </source>
</evidence>
<comment type="caution">
    <text evidence="13">The sequence shown here is derived from an EMBL/GenBank/DDBJ whole genome shotgun (WGS) entry which is preliminary data.</text>
</comment>
<evidence type="ECO:0000256" key="2">
    <source>
        <dbReference type="ARBA" id="ARBA00003968"/>
    </source>
</evidence>
<evidence type="ECO:0000256" key="11">
    <source>
        <dbReference type="HAMAP-Rule" id="MF_00004"/>
    </source>
</evidence>
<gene>
    <name evidence="11" type="primary">apt</name>
    <name evidence="13" type="ORF">COT24_02930</name>
</gene>
<evidence type="ECO:0000313" key="14">
    <source>
        <dbReference type="Proteomes" id="UP000231542"/>
    </source>
</evidence>
<accession>A0A2H0YWA7</accession>
<dbReference type="InterPro" id="IPR029057">
    <property type="entry name" value="PRTase-like"/>
</dbReference>
<evidence type="ECO:0000256" key="10">
    <source>
        <dbReference type="ARBA" id="ARBA00022726"/>
    </source>
</evidence>
<evidence type="ECO:0000256" key="7">
    <source>
        <dbReference type="ARBA" id="ARBA00022490"/>
    </source>
</evidence>
<keyword evidence="9 11" id="KW-0808">Transferase</keyword>
<dbReference type="Pfam" id="PF00156">
    <property type="entry name" value="Pribosyltran"/>
    <property type="match status" value="1"/>
</dbReference>
<evidence type="ECO:0000256" key="3">
    <source>
        <dbReference type="ARBA" id="ARBA00004496"/>
    </source>
</evidence>
<reference evidence="13 14" key="1">
    <citation type="submission" date="2017-09" db="EMBL/GenBank/DDBJ databases">
        <title>Depth-based differentiation of microbial function through sediment-hosted aquifers and enrichment of novel symbionts in the deep terrestrial subsurface.</title>
        <authorList>
            <person name="Probst A.J."/>
            <person name="Ladd B."/>
            <person name="Jarett J.K."/>
            <person name="Geller-Mcgrath D.E."/>
            <person name="Sieber C.M."/>
            <person name="Emerson J.B."/>
            <person name="Anantharaman K."/>
            <person name="Thomas B.C."/>
            <person name="Malmstrom R."/>
            <person name="Stieglmeier M."/>
            <person name="Klingl A."/>
            <person name="Woyke T."/>
            <person name="Ryan C.M."/>
            <person name="Banfield J.F."/>
        </authorList>
    </citation>
    <scope>NUCLEOTIDE SEQUENCE [LARGE SCALE GENOMIC DNA]</scope>
    <source>
        <strain evidence="13">CG08_land_8_20_14_0_20_40_16</strain>
    </source>
</reference>
<dbReference type="CDD" id="cd06223">
    <property type="entry name" value="PRTases_typeI"/>
    <property type="match status" value="1"/>
</dbReference>
<keyword evidence="8 11" id="KW-0328">Glycosyltransferase</keyword>
<dbReference type="NCBIfam" id="TIGR01090">
    <property type="entry name" value="apt"/>
    <property type="match status" value="1"/>
</dbReference>
<evidence type="ECO:0000256" key="5">
    <source>
        <dbReference type="ARBA" id="ARBA00008391"/>
    </source>
</evidence>
<dbReference type="HAMAP" id="MF_00004">
    <property type="entry name" value="Aden_phosphoribosyltr"/>
    <property type="match status" value="1"/>
</dbReference>
<evidence type="ECO:0000259" key="12">
    <source>
        <dbReference type="Pfam" id="PF00156"/>
    </source>
</evidence>
<dbReference type="GO" id="GO:0016208">
    <property type="term" value="F:AMP binding"/>
    <property type="evidence" value="ECO:0007669"/>
    <property type="project" value="TreeGrafter"/>
</dbReference>
<dbReference type="GO" id="GO:0044209">
    <property type="term" value="P:AMP salvage"/>
    <property type="evidence" value="ECO:0007669"/>
    <property type="project" value="UniProtKB-UniRule"/>
</dbReference>
<dbReference type="GO" id="GO:0006168">
    <property type="term" value="P:adenine salvage"/>
    <property type="evidence" value="ECO:0007669"/>
    <property type="project" value="InterPro"/>
</dbReference>
<comment type="similarity">
    <text evidence="5 11">Belongs to the purine/pyrimidine phosphoribosyltransferase family.</text>
</comment>
<dbReference type="EMBL" id="PEXU01000035">
    <property type="protein sequence ID" value="PIS42569.1"/>
    <property type="molecule type" value="Genomic_DNA"/>
</dbReference>
<evidence type="ECO:0000256" key="9">
    <source>
        <dbReference type="ARBA" id="ARBA00022679"/>
    </source>
</evidence>
<dbReference type="SUPFAM" id="SSF53271">
    <property type="entry name" value="PRTase-like"/>
    <property type="match status" value="1"/>
</dbReference>
<evidence type="ECO:0000256" key="1">
    <source>
        <dbReference type="ARBA" id="ARBA00000868"/>
    </source>
</evidence>
<dbReference type="Proteomes" id="UP000231542">
    <property type="component" value="Unassembled WGS sequence"/>
</dbReference>
<proteinExistence type="inferred from homology"/>
<comment type="catalytic activity">
    <reaction evidence="1 11">
        <text>AMP + diphosphate = 5-phospho-alpha-D-ribose 1-diphosphate + adenine</text>
        <dbReference type="Rhea" id="RHEA:16609"/>
        <dbReference type="ChEBI" id="CHEBI:16708"/>
        <dbReference type="ChEBI" id="CHEBI:33019"/>
        <dbReference type="ChEBI" id="CHEBI:58017"/>
        <dbReference type="ChEBI" id="CHEBI:456215"/>
        <dbReference type="EC" id="2.4.2.7"/>
    </reaction>
</comment>
<evidence type="ECO:0000256" key="4">
    <source>
        <dbReference type="ARBA" id="ARBA00004659"/>
    </source>
</evidence>
<evidence type="ECO:0000256" key="8">
    <source>
        <dbReference type="ARBA" id="ARBA00022676"/>
    </source>
</evidence>
<dbReference type="GO" id="GO:0005737">
    <property type="term" value="C:cytoplasm"/>
    <property type="evidence" value="ECO:0007669"/>
    <property type="project" value="UniProtKB-SubCell"/>
</dbReference>
<sequence length="170" mass="19299">MNLKRKIRNIPNFPQKGVMFRDITPLLQDSRYFQYTIDQLALPFRNKKIDIIVGIDARGFILAAALAYKLKTGLAIIRKKGKLPFKTIAKKYSLEYASEVIEMHQDAIKPGQKVLLIDDVLATGGTMRATIEIVKKLKGKIVGISFLIILEALQGEKRLKGYQIDHLIEF</sequence>
<dbReference type="GO" id="GO:0006166">
    <property type="term" value="P:purine ribonucleoside salvage"/>
    <property type="evidence" value="ECO:0007669"/>
    <property type="project" value="UniProtKB-UniRule"/>
</dbReference>
<dbReference type="Gene3D" id="3.40.50.2020">
    <property type="match status" value="1"/>
</dbReference>
<dbReference type="EC" id="2.4.2.7" evidence="6 11"/>
<dbReference type="GO" id="GO:0003999">
    <property type="term" value="F:adenine phosphoribosyltransferase activity"/>
    <property type="evidence" value="ECO:0007669"/>
    <property type="project" value="UniProtKB-UniRule"/>
</dbReference>
<dbReference type="PANTHER" id="PTHR32315:SF3">
    <property type="entry name" value="ADENINE PHOSPHORIBOSYLTRANSFERASE"/>
    <property type="match status" value="1"/>
</dbReference>
<keyword evidence="7 11" id="KW-0963">Cytoplasm</keyword>
<comment type="pathway">
    <text evidence="4 11">Purine metabolism; AMP biosynthesis via salvage pathway; AMP from adenine: step 1/1.</text>
</comment>
<feature type="domain" description="Phosphoribosyltransferase" evidence="12">
    <location>
        <begin position="46"/>
        <end position="157"/>
    </location>
</feature>
<organism evidence="13 14">
    <name type="scientific">Candidatus Kerfeldbacteria bacterium CG08_land_8_20_14_0_20_40_16</name>
    <dbReference type="NCBI Taxonomy" id="2014244"/>
    <lineage>
        <taxon>Bacteria</taxon>
        <taxon>Candidatus Kerfeldiibacteriota</taxon>
    </lineage>
</organism>
<comment type="function">
    <text evidence="2 11">Catalyzes a salvage reaction resulting in the formation of AMP, that is energically less costly than de novo synthesis.</text>
</comment>
<comment type="subunit">
    <text evidence="11">Homodimer.</text>
</comment>
<keyword evidence="10 11" id="KW-0660">Purine salvage</keyword>
<dbReference type="PANTHER" id="PTHR32315">
    <property type="entry name" value="ADENINE PHOSPHORIBOSYLTRANSFERASE"/>
    <property type="match status" value="1"/>
</dbReference>
<dbReference type="UniPathway" id="UPA00588">
    <property type="reaction ID" value="UER00646"/>
</dbReference>
<dbReference type="FunFam" id="3.40.50.2020:FF:000021">
    <property type="entry name" value="Adenine phosphoribosyltransferase"/>
    <property type="match status" value="1"/>
</dbReference>
<dbReference type="GO" id="GO:0002055">
    <property type="term" value="F:adenine binding"/>
    <property type="evidence" value="ECO:0007669"/>
    <property type="project" value="TreeGrafter"/>
</dbReference>
<dbReference type="InterPro" id="IPR000836">
    <property type="entry name" value="PRTase_dom"/>
</dbReference>
<dbReference type="NCBIfam" id="NF002636">
    <property type="entry name" value="PRK02304.1-5"/>
    <property type="match status" value="1"/>
</dbReference>
<evidence type="ECO:0000256" key="6">
    <source>
        <dbReference type="ARBA" id="ARBA00011893"/>
    </source>
</evidence>
<dbReference type="AlphaFoldDB" id="A0A2H0YWA7"/>
<comment type="subcellular location">
    <subcellularLocation>
        <location evidence="3 11">Cytoplasm</location>
    </subcellularLocation>
</comment>
<protein>
    <recommendedName>
        <fullName evidence="6 11">Adenine phosphoribosyltransferase</fullName>
        <shortName evidence="11">APRT</shortName>
        <ecNumber evidence="6 11">2.4.2.7</ecNumber>
    </recommendedName>
</protein>
<dbReference type="NCBIfam" id="NF002634">
    <property type="entry name" value="PRK02304.1-3"/>
    <property type="match status" value="1"/>
</dbReference>
<name>A0A2H0YWA7_9BACT</name>